<keyword evidence="3" id="KW-1185">Reference proteome</keyword>
<dbReference type="GO" id="GO:0047669">
    <property type="term" value="F:amylosucrase activity"/>
    <property type="evidence" value="ECO:0007669"/>
    <property type="project" value="InterPro"/>
</dbReference>
<dbReference type="RefSeq" id="WP_231116530.1">
    <property type="nucleotide sequence ID" value="NZ_SGXD01000005.1"/>
</dbReference>
<dbReference type="SMART" id="SM00642">
    <property type="entry name" value="Aamy"/>
    <property type="match status" value="1"/>
</dbReference>
<protein>
    <submittedName>
        <fullName evidence="2">Amylosucrase</fullName>
    </submittedName>
</protein>
<dbReference type="CDD" id="cd11324">
    <property type="entry name" value="AmyAc_Amylosucrase"/>
    <property type="match status" value="1"/>
</dbReference>
<proteinExistence type="predicted"/>
<organism evidence="2 3">
    <name type="scientific">Motilibacter rhizosphaerae</name>
    <dbReference type="NCBI Taxonomy" id="598652"/>
    <lineage>
        <taxon>Bacteria</taxon>
        <taxon>Bacillati</taxon>
        <taxon>Actinomycetota</taxon>
        <taxon>Actinomycetes</taxon>
        <taxon>Motilibacterales</taxon>
        <taxon>Motilibacteraceae</taxon>
        <taxon>Motilibacter</taxon>
    </lineage>
</organism>
<dbReference type="PANTHER" id="PTHR10357:SF213">
    <property type="entry name" value="ALPHA AMYLASE CATALYTIC REGION"/>
    <property type="match status" value="1"/>
</dbReference>
<comment type="caution">
    <text evidence="2">The sequence shown here is derived from an EMBL/GenBank/DDBJ whole genome shotgun (WGS) entry which is preliminary data.</text>
</comment>
<dbReference type="EMBL" id="SGXD01000005">
    <property type="protein sequence ID" value="RZS80111.1"/>
    <property type="molecule type" value="Genomic_DNA"/>
</dbReference>
<sequence length="637" mass="70138">MDTAARSLLEAARADAADVLAPAAEHRRELFDLRLQRWWGDLHDGLAAVYPDADGLARRLVRVAATAYLERDEELHRLDLVRTLEPEWFQSPRMVGYAAYADRFAGDLAGVARRIPYLRELGVTYLHLMPLLLPREGDSDGGYAVADYRRVRPDLGTMDDLRSLAAALRSEGISLVLDLVLNHVAREHPWAQAARAGSAHHRAYFRTFPDRRMPDAYEQTLPEVFPDFAPGSFTWDDELGAWVWTTFNSFQWDVDWSNPEVLLEYVGIVLELANAGVEVLRLDAVAFLWKRLGTDCQNQPEVHAITQALRATARIACPALAFKAEAIVGPADLVHYLGQGAHHGKVSDLAYHNSLMVQVWSMLAARDARLAVTALRALPPVPATTAWITYVRCHDDIGWAIDDGDAARTGLSGPAHRAFLSDWYSGEFPGSDADGLVFQHNPATGDRRISGTTASLLGVRSDESAAAARILLAHTIAYGWGGIPVLWSGDELALPNDPHWADEPGHEGDNRWAHRPRLPWELAEQRHDEDTLQGRVFCGLQQLARTRAALPHLDASVAAEVLELSDPGVLPVLRRHPLGPLLELANVTGDWRPWPGPRLAELGLDDAVDALTGSGCGAGEDGNLWLAPWSAVWLVAR</sequence>
<reference evidence="2 3" key="1">
    <citation type="submission" date="2019-02" db="EMBL/GenBank/DDBJ databases">
        <title>Genomic Encyclopedia of Type Strains, Phase IV (KMG-IV): sequencing the most valuable type-strain genomes for metagenomic binning, comparative biology and taxonomic classification.</title>
        <authorList>
            <person name="Goeker M."/>
        </authorList>
    </citation>
    <scope>NUCLEOTIDE SEQUENCE [LARGE SCALE GENOMIC DNA]</scope>
    <source>
        <strain evidence="2 3">DSM 45622</strain>
    </source>
</reference>
<dbReference type="Proteomes" id="UP000293638">
    <property type="component" value="Unassembled WGS sequence"/>
</dbReference>
<dbReference type="GO" id="GO:0005975">
    <property type="term" value="P:carbohydrate metabolic process"/>
    <property type="evidence" value="ECO:0007669"/>
    <property type="project" value="InterPro"/>
</dbReference>
<evidence type="ECO:0000259" key="1">
    <source>
        <dbReference type="SMART" id="SM00642"/>
    </source>
</evidence>
<dbReference type="Gene3D" id="3.90.400.10">
    <property type="entry name" value="Oligo-1,6-glucosidase, Domain 2"/>
    <property type="match status" value="1"/>
</dbReference>
<gene>
    <name evidence="2" type="ORF">EV189_3591</name>
</gene>
<dbReference type="Gene3D" id="3.20.20.80">
    <property type="entry name" value="Glycosidases"/>
    <property type="match status" value="1"/>
</dbReference>
<accession>A0A4Q7NAY2</accession>
<dbReference type="InterPro" id="IPR045857">
    <property type="entry name" value="O16G_dom_2"/>
</dbReference>
<dbReference type="InterPro" id="IPR017853">
    <property type="entry name" value="GH"/>
</dbReference>
<dbReference type="SUPFAM" id="SSF51445">
    <property type="entry name" value="(Trans)glycosidases"/>
    <property type="match status" value="1"/>
</dbReference>
<dbReference type="InterPro" id="IPR044077">
    <property type="entry name" value="Amylosucrase"/>
</dbReference>
<dbReference type="PANTHER" id="PTHR10357">
    <property type="entry name" value="ALPHA-AMYLASE FAMILY MEMBER"/>
    <property type="match status" value="1"/>
</dbReference>
<dbReference type="AlphaFoldDB" id="A0A4Q7NAY2"/>
<evidence type="ECO:0000313" key="3">
    <source>
        <dbReference type="Proteomes" id="UP000293638"/>
    </source>
</evidence>
<dbReference type="Pfam" id="PF00128">
    <property type="entry name" value="Alpha-amylase"/>
    <property type="match status" value="1"/>
</dbReference>
<dbReference type="Gene3D" id="2.60.40.1180">
    <property type="entry name" value="Golgi alpha-mannosidase II"/>
    <property type="match status" value="1"/>
</dbReference>
<dbReference type="InterPro" id="IPR013780">
    <property type="entry name" value="Glyco_hydro_b"/>
</dbReference>
<dbReference type="InterPro" id="IPR006047">
    <property type="entry name" value="GH13_cat_dom"/>
</dbReference>
<dbReference type="Gene3D" id="1.10.1740.10">
    <property type="match status" value="1"/>
</dbReference>
<name>A0A4Q7NAY2_9ACTN</name>
<evidence type="ECO:0000313" key="2">
    <source>
        <dbReference type="EMBL" id="RZS80111.1"/>
    </source>
</evidence>
<feature type="domain" description="Glycosyl hydrolase family 13 catalytic" evidence="1">
    <location>
        <begin position="98"/>
        <end position="521"/>
    </location>
</feature>